<evidence type="ECO:0000313" key="5">
    <source>
        <dbReference type="Proteomes" id="UP001500392"/>
    </source>
</evidence>
<evidence type="ECO:0000313" key="4">
    <source>
        <dbReference type="EMBL" id="GAA4102902.1"/>
    </source>
</evidence>
<protein>
    <recommendedName>
        <fullName evidence="3">Toxin</fullName>
    </recommendedName>
</protein>
<comment type="similarity">
    <text evidence="1 3">Belongs to the RelE toxin family.</text>
</comment>
<dbReference type="PANTHER" id="PTHR33755:SF9">
    <property type="entry name" value="TOXIN PARE1"/>
    <property type="match status" value="1"/>
</dbReference>
<dbReference type="PANTHER" id="PTHR33755">
    <property type="entry name" value="TOXIN PARE1-RELATED"/>
    <property type="match status" value="1"/>
</dbReference>
<dbReference type="InterPro" id="IPR028344">
    <property type="entry name" value="ParE1/4"/>
</dbReference>
<comment type="caution">
    <text evidence="4">The sequence shown here is derived from an EMBL/GenBank/DDBJ whole genome shotgun (WGS) entry which is preliminary data.</text>
</comment>
<accession>A0ABP7X360</accession>
<organism evidence="4 5">
    <name type="scientific">Zhongshania borealis</name>
    <dbReference type="NCBI Taxonomy" id="889488"/>
    <lineage>
        <taxon>Bacteria</taxon>
        <taxon>Pseudomonadati</taxon>
        <taxon>Pseudomonadota</taxon>
        <taxon>Gammaproteobacteria</taxon>
        <taxon>Cellvibrionales</taxon>
        <taxon>Spongiibacteraceae</taxon>
        <taxon>Zhongshania</taxon>
    </lineage>
</organism>
<reference evidence="5" key="1">
    <citation type="journal article" date="2019" name="Int. J. Syst. Evol. Microbiol.">
        <title>The Global Catalogue of Microorganisms (GCM) 10K type strain sequencing project: providing services to taxonomists for standard genome sequencing and annotation.</title>
        <authorList>
            <consortium name="The Broad Institute Genomics Platform"/>
            <consortium name="The Broad Institute Genome Sequencing Center for Infectious Disease"/>
            <person name="Wu L."/>
            <person name="Ma J."/>
        </authorList>
    </citation>
    <scope>NUCLEOTIDE SEQUENCE [LARGE SCALE GENOMIC DNA]</scope>
    <source>
        <strain evidence="5">JCM 17304</strain>
    </source>
</reference>
<sequence length="109" mass="12997">MLGLEITPEAESDLVDIWVYTCNEWGVDQADKYLNQLERGIDQLIEHPELGLDYSHVLPGYRQLHQEHHLVFYRLEKHYILIVRVLHENMDAPRQISSDTYMDFRIMID</sequence>
<evidence type="ECO:0000256" key="2">
    <source>
        <dbReference type="ARBA" id="ARBA00022649"/>
    </source>
</evidence>
<evidence type="ECO:0000256" key="3">
    <source>
        <dbReference type="PIRNR" id="PIRNR029218"/>
    </source>
</evidence>
<evidence type="ECO:0000256" key="1">
    <source>
        <dbReference type="ARBA" id="ARBA00006226"/>
    </source>
</evidence>
<dbReference type="RefSeq" id="WP_344937774.1">
    <property type="nucleotide sequence ID" value="NZ_BAABDM010000007.1"/>
</dbReference>
<gene>
    <name evidence="4" type="ORF">GCM10022414_30980</name>
</gene>
<dbReference type="Pfam" id="PF05016">
    <property type="entry name" value="ParE_toxin"/>
    <property type="match status" value="1"/>
</dbReference>
<dbReference type="InterPro" id="IPR035093">
    <property type="entry name" value="RelE/ParE_toxin_dom_sf"/>
</dbReference>
<dbReference type="InterPro" id="IPR007712">
    <property type="entry name" value="RelE/ParE_toxin"/>
</dbReference>
<dbReference type="Gene3D" id="3.30.2310.20">
    <property type="entry name" value="RelE-like"/>
    <property type="match status" value="1"/>
</dbReference>
<dbReference type="Proteomes" id="UP001500392">
    <property type="component" value="Unassembled WGS sequence"/>
</dbReference>
<dbReference type="InterPro" id="IPR051803">
    <property type="entry name" value="TA_system_RelE-like_toxin"/>
</dbReference>
<name>A0ABP7X360_9GAMM</name>
<dbReference type="EMBL" id="BAABDM010000007">
    <property type="protein sequence ID" value="GAA4102902.1"/>
    <property type="molecule type" value="Genomic_DNA"/>
</dbReference>
<keyword evidence="5" id="KW-1185">Reference proteome</keyword>
<proteinExistence type="inferred from homology"/>
<dbReference type="PIRSF" id="PIRSF029218">
    <property type="entry name" value="ParE"/>
    <property type="match status" value="1"/>
</dbReference>
<keyword evidence="2" id="KW-1277">Toxin-antitoxin system</keyword>